<evidence type="ECO:0000313" key="6">
    <source>
        <dbReference type="Proteomes" id="UP000276133"/>
    </source>
</evidence>
<keyword evidence="6" id="KW-1185">Reference proteome</keyword>
<keyword evidence="3" id="KW-0489">Methyltransferase</keyword>
<dbReference type="GO" id="GO:0005737">
    <property type="term" value="C:cytoplasm"/>
    <property type="evidence" value="ECO:0007669"/>
    <property type="project" value="UniProtKB-SubCell"/>
</dbReference>
<dbReference type="InterPro" id="IPR039846">
    <property type="entry name" value="ZCCHC4"/>
</dbReference>
<dbReference type="Proteomes" id="UP000276133">
    <property type="component" value="Unassembled WGS sequence"/>
</dbReference>
<keyword evidence="2" id="KW-0963">Cytoplasm</keyword>
<dbReference type="PANTHER" id="PTHR13493">
    <property type="entry name" value="ZINC FINGER CCHC DOMAIN-CONTAINING"/>
    <property type="match status" value="1"/>
</dbReference>
<dbReference type="OrthoDB" id="431817at2759"/>
<dbReference type="AlphaFoldDB" id="A0A3M7PLR0"/>
<comment type="subcellular location">
    <subcellularLocation>
        <location evidence="1">Cytoplasm</location>
    </subcellularLocation>
</comment>
<evidence type="ECO:0000256" key="4">
    <source>
        <dbReference type="ARBA" id="ARBA00022679"/>
    </source>
</evidence>
<protein>
    <submittedName>
        <fullName evidence="5">Zinc finger CCHC domain-containing 4</fullName>
    </submittedName>
</protein>
<evidence type="ECO:0000256" key="3">
    <source>
        <dbReference type="ARBA" id="ARBA00022603"/>
    </source>
</evidence>
<keyword evidence="4" id="KW-0808">Transferase</keyword>
<comment type="caution">
    <text evidence="5">The sequence shown here is derived from an EMBL/GenBank/DDBJ whole genome shotgun (WGS) entry which is preliminary data.</text>
</comment>
<evidence type="ECO:0000256" key="2">
    <source>
        <dbReference type="ARBA" id="ARBA00022490"/>
    </source>
</evidence>
<dbReference type="Pfam" id="PF10237">
    <property type="entry name" value="N6-adenineMlase"/>
    <property type="match status" value="1"/>
</dbReference>
<dbReference type="InterPro" id="IPR041370">
    <property type="entry name" value="Mlase_EEF1AKMT1/ZCCHC4"/>
</dbReference>
<organism evidence="5 6">
    <name type="scientific">Brachionus plicatilis</name>
    <name type="common">Marine rotifer</name>
    <name type="synonym">Brachionus muelleri</name>
    <dbReference type="NCBI Taxonomy" id="10195"/>
    <lineage>
        <taxon>Eukaryota</taxon>
        <taxon>Metazoa</taxon>
        <taxon>Spiralia</taxon>
        <taxon>Gnathifera</taxon>
        <taxon>Rotifera</taxon>
        <taxon>Eurotatoria</taxon>
        <taxon>Monogononta</taxon>
        <taxon>Pseudotrocha</taxon>
        <taxon>Ploima</taxon>
        <taxon>Brachionidae</taxon>
        <taxon>Brachionus</taxon>
    </lineage>
</organism>
<evidence type="ECO:0000313" key="5">
    <source>
        <dbReference type="EMBL" id="RMZ99908.1"/>
    </source>
</evidence>
<sequence>MSSNYDVIDLENINQNPYCNHGPTILFKNKDKLFYACSACRDHKLCNFYLKYEEGKKISQEKYDFWLDQFKSTLIPIEDQNKKRKEIINSKNKRYCHNCNEFILNSESLKKHSDHFVLEKITDEMLKKPLQNILNPIEKNSSNAQFVFDDQTNLFIQNHIKKFEYDSVLCIGTPSIFENLIDSNINLMLLDIDDRFMMFYDENRYQKFNMFNNYFFYDKKKYELFLAKAKNLLVIIDPPYGGMVKLISNTINTIMKDKEDGNFSSPMGIRKNFPQALKIFYYD</sequence>
<gene>
    <name evidence="5" type="ORF">BpHYR1_021908</name>
</gene>
<accession>A0A3M7PLR0</accession>
<dbReference type="STRING" id="10195.A0A3M7PLR0"/>
<evidence type="ECO:0000256" key="1">
    <source>
        <dbReference type="ARBA" id="ARBA00004496"/>
    </source>
</evidence>
<name>A0A3M7PLR0_BRAPC</name>
<proteinExistence type="predicted"/>
<dbReference type="GO" id="GO:0008988">
    <property type="term" value="F:rRNA (adenine-N6-)-methyltransferase activity"/>
    <property type="evidence" value="ECO:0007669"/>
    <property type="project" value="InterPro"/>
</dbReference>
<reference evidence="5 6" key="1">
    <citation type="journal article" date="2018" name="Sci. Rep.">
        <title>Genomic signatures of local adaptation to the degree of environmental predictability in rotifers.</title>
        <authorList>
            <person name="Franch-Gras L."/>
            <person name="Hahn C."/>
            <person name="Garcia-Roger E.M."/>
            <person name="Carmona M.J."/>
            <person name="Serra M."/>
            <person name="Gomez A."/>
        </authorList>
    </citation>
    <scope>NUCLEOTIDE SEQUENCE [LARGE SCALE GENOMIC DNA]</scope>
    <source>
        <strain evidence="5">HYR1</strain>
    </source>
</reference>
<dbReference type="PANTHER" id="PTHR13493:SF3">
    <property type="entry name" value="RRNA N6-ADENOSINE-METHYLTRANSFERASE ZCCHC4"/>
    <property type="match status" value="1"/>
</dbReference>
<dbReference type="EMBL" id="REGN01009996">
    <property type="protein sequence ID" value="RMZ99908.1"/>
    <property type="molecule type" value="Genomic_DNA"/>
</dbReference>
<dbReference type="GO" id="GO:0005730">
    <property type="term" value="C:nucleolus"/>
    <property type="evidence" value="ECO:0007669"/>
    <property type="project" value="TreeGrafter"/>
</dbReference>